<dbReference type="InterPro" id="IPR011051">
    <property type="entry name" value="RmlC_Cupin_sf"/>
</dbReference>
<evidence type="ECO:0000256" key="8">
    <source>
        <dbReference type="ARBA" id="ARBA00023167"/>
    </source>
</evidence>
<dbReference type="OrthoDB" id="9795636at2"/>
<dbReference type="EC" id="1.13.11.53" evidence="9"/>
<comment type="cofactor">
    <cofactor evidence="9">
        <name>Fe(2+)</name>
        <dbReference type="ChEBI" id="CHEBI:29033"/>
    </cofactor>
    <text evidence="9">Binds 1 Fe(2+) cation per monomer.</text>
</comment>
<dbReference type="Gene3D" id="2.60.120.10">
    <property type="entry name" value="Jelly Rolls"/>
    <property type="match status" value="1"/>
</dbReference>
<dbReference type="InterPro" id="IPR014710">
    <property type="entry name" value="RmlC-like_jellyroll"/>
</dbReference>
<dbReference type="UniPathway" id="UPA00904">
    <property type="reaction ID" value="UER00878"/>
</dbReference>
<comment type="cofactor">
    <cofactor evidence="9">
        <name>Ni(2+)</name>
        <dbReference type="ChEBI" id="CHEBI:49786"/>
    </cofactor>
    <text evidence="9">Binds 1 nickel ion per monomer.</text>
</comment>
<organism evidence="10 11">
    <name type="scientific">Methylocaldum marinum</name>
    <dbReference type="NCBI Taxonomy" id="1432792"/>
    <lineage>
        <taxon>Bacteria</taxon>
        <taxon>Pseudomonadati</taxon>
        <taxon>Pseudomonadota</taxon>
        <taxon>Gammaproteobacteria</taxon>
        <taxon>Methylococcales</taxon>
        <taxon>Methylococcaceae</taxon>
        <taxon>Methylocaldum</taxon>
    </lineage>
</organism>
<comment type="catalytic activity">
    <reaction evidence="1 9">
        <text>1,2-dihydroxy-5-(methylsulfanyl)pent-1-en-3-one + O2 = 4-methylsulfanyl-2-oxobutanoate + formate + 2 H(+)</text>
        <dbReference type="Rhea" id="RHEA:24504"/>
        <dbReference type="ChEBI" id="CHEBI:15378"/>
        <dbReference type="ChEBI" id="CHEBI:15379"/>
        <dbReference type="ChEBI" id="CHEBI:15740"/>
        <dbReference type="ChEBI" id="CHEBI:16723"/>
        <dbReference type="ChEBI" id="CHEBI:49252"/>
        <dbReference type="EC" id="1.13.11.54"/>
    </reaction>
</comment>
<dbReference type="SUPFAM" id="SSF51182">
    <property type="entry name" value="RmlC-like cupins"/>
    <property type="match status" value="1"/>
</dbReference>
<evidence type="ECO:0000256" key="6">
    <source>
        <dbReference type="ARBA" id="ARBA00023002"/>
    </source>
</evidence>
<keyword evidence="2 9" id="KW-0533">Nickel</keyword>
<evidence type="ECO:0000256" key="7">
    <source>
        <dbReference type="ARBA" id="ARBA00023004"/>
    </source>
</evidence>
<feature type="binding site" evidence="9">
    <location>
        <position position="102"/>
    </location>
    <ligand>
        <name>Fe(2+)</name>
        <dbReference type="ChEBI" id="CHEBI:29033"/>
    </ligand>
</feature>
<dbReference type="GO" id="GO:0005506">
    <property type="term" value="F:iron ion binding"/>
    <property type="evidence" value="ECO:0007669"/>
    <property type="project" value="UniProtKB-UniRule"/>
</dbReference>
<dbReference type="EMBL" id="AP017928">
    <property type="protein sequence ID" value="BBA34454.1"/>
    <property type="molecule type" value="Genomic_DNA"/>
</dbReference>
<accession>A0A250KSF9</accession>
<keyword evidence="6 9" id="KW-0560">Oxidoreductase</keyword>
<keyword evidence="3 9" id="KW-0028">Amino-acid biosynthesis</keyword>
<evidence type="ECO:0000256" key="3">
    <source>
        <dbReference type="ARBA" id="ARBA00022605"/>
    </source>
</evidence>
<feature type="site" description="May play a role in metal incorporation in vivo" evidence="9">
    <location>
        <position position="95"/>
    </location>
</feature>
<comment type="similarity">
    <text evidence="9">Belongs to the acireductone dioxygenase (ARD) family.</text>
</comment>
<feature type="binding site" evidence="9">
    <location>
        <position position="98"/>
    </location>
    <ligand>
        <name>Fe(2+)</name>
        <dbReference type="ChEBI" id="CHEBI:29033"/>
    </ligand>
</feature>
<dbReference type="GO" id="GO:0019509">
    <property type="term" value="P:L-methionine salvage from methylthioadenosine"/>
    <property type="evidence" value="ECO:0007669"/>
    <property type="project" value="UniProtKB-UniRule"/>
</dbReference>
<evidence type="ECO:0000256" key="4">
    <source>
        <dbReference type="ARBA" id="ARBA00022723"/>
    </source>
</evidence>
<evidence type="ECO:0000313" key="10">
    <source>
        <dbReference type="EMBL" id="BBA34454.1"/>
    </source>
</evidence>
<dbReference type="RefSeq" id="WP_119629852.1">
    <property type="nucleotide sequence ID" value="NZ_AP017928.1"/>
</dbReference>
<keyword evidence="8 9" id="KW-0486">Methionine biosynthesis</keyword>
<evidence type="ECO:0000256" key="5">
    <source>
        <dbReference type="ARBA" id="ARBA00022964"/>
    </source>
</evidence>
<dbReference type="EC" id="1.13.11.54" evidence="9"/>
<keyword evidence="5 9" id="KW-0223">Dioxygenase</keyword>
<dbReference type="KEGG" id="mmai:sS8_2502"/>
<dbReference type="GO" id="GO:0016151">
    <property type="term" value="F:nickel cation binding"/>
    <property type="evidence" value="ECO:0007669"/>
    <property type="project" value="UniProtKB-UniRule"/>
</dbReference>
<name>A0A250KSF9_9GAMM</name>
<reference evidence="10 11" key="1">
    <citation type="submission" date="2016-12" db="EMBL/GenBank/DDBJ databases">
        <title>Genome sequencing of Methylocaldum marinum.</title>
        <authorList>
            <person name="Takeuchi M."/>
            <person name="Kamagata Y."/>
            <person name="Hiraoka S."/>
            <person name="Oshima K."/>
            <person name="Hattori M."/>
            <person name="Iwasaki W."/>
        </authorList>
    </citation>
    <scope>NUCLEOTIDE SEQUENCE [LARGE SCALE GENOMIC DNA]</scope>
    <source>
        <strain evidence="10 11">S8</strain>
    </source>
</reference>
<comment type="catalytic activity">
    <reaction evidence="9">
        <text>1,2-dihydroxy-5-(methylsulfanyl)pent-1-en-3-one + O2 = 3-(methylsulfanyl)propanoate + CO + formate + 2 H(+)</text>
        <dbReference type="Rhea" id="RHEA:14161"/>
        <dbReference type="ChEBI" id="CHEBI:15378"/>
        <dbReference type="ChEBI" id="CHEBI:15379"/>
        <dbReference type="ChEBI" id="CHEBI:15740"/>
        <dbReference type="ChEBI" id="CHEBI:17245"/>
        <dbReference type="ChEBI" id="CHEBI:49016"/>
        <dbReference type="ChEBI" id="CHEBI:49252"/>
        <dbReference type="EC" id="1.13.11.53"/>
    </reaction>
</comment>
<keyword evidence="11" id="KW-1185">Reference proteome</keyword>
<protein>
    <recommendedName>
        <fullName evidence="9">Acireductone dioxygenase</fullName>
    </recommendedName>
    <alternativeName>
        <fullName evidence="9">1,2-dihydroxy-3-keto-5-methylthiopentene dioxygenase</fullName>
        <shortName evidence="9">DHK-MTPene dioxygenase</shortName>
    </alternativeName>
    <alternativeName>
        <fullName evidence="9">Acireductone dioxygenase (Fe(2+)-requiring)</fullName>
        <shortName evidence="9">ARD'</shortName>
        <shortName evidence="9">Fe-ARD</shortName>
        <ecNumber evidence="9">1.13.11.54</ecNumber>
    </alternativeName>
    <alternativeName>
        <fullName evidence="9">Acireductone dioxygenase (Ni(2+)-requiring)</fullName>
        <shortName evidence="9">ARD</shortName>
        <shortName evidence="9">Ni-ARD</shortName>
        <ecNumber evidence="9">1.13.11.53</ecNumber>
    </alternativeName>
</protein>
<feature type="binding site" evidence="9">
    <location>
        <position position="98"/>
    </location>
    <ligand>
        <name>Ni(2+)</name>
        <dbReference type="ChEBI" id="CHEBI:49786"/>
    </ligand>
</feature>
<dbReference type="HAMAP" id="MF_01682">
    <property type="entry name" value="Salvage_MtnD"/>
    <property type="match status" value="1"/>
</dbReference>
<dbReference type="GO" id="GO:0010309">
    <property type="term" value="F:acireductone dioxygenase [iron(II)-requiring] activity"/>
    <property type="evidence" value="ECO:0007669"/>
    <property type="project" value="UniProtKB-UniRule"/>
</dbReference>
<dbReference type="Proteomes" id="UP000266313">
    <property type="component" value="Chromosome"/>
</dbReference>
<feature type="site" description="Important to generate the dianion" evidence="9">
    <location>
        <position position="104"/>
    </location>
</feature>
<dbReference type="InterPro" id="IPR023956">
    <property type="entry name" value="ARD_bac"/>
</dbReference>
<comment type="function">
    <text evidence="9">Catalyzes 2 different reactions between oxygene and the acireductone 1,2-dihydroxy-3-keto-5-methylthiopentene (DHK-MTPene) depending upon the metal bound in the active site. Fe-containing acireductone dioxygenase (Fe-ARD) produces formate and 2-keto-4-methylthiobutyrate (KMTB), the alpha-ketoacid precursor of methionine in the methionine recycle pathway. Ni-containing acireductone dioxygenase (Ni-ARD) produces methylthiopropionate, carbon monoxide and formate, and does not lie on the methionine recycle pathway.</text>
</comment>
<evidence type="ECO:0000313" key="11">
    <source>
        <dbReference type="Proteomes" id="UP000266313"/>
    </source>
</evidence>
<feature type="binding site" evidence="9">
    <location>
        <position position="140"/>
    </location>
    <ligand>
        <name>Ni(2+)</name>
        <dbReference type="ChEBI" id="CHEBI:49786"/>
    </ligand>
</feature>
<evidence type="ECO:0000256" key="9">
    <source>
        <dbReference type="HAMAP-Rule" id="MF_01682"/>
    </source>
</evidence>
<dbReference type="CDD" id="cd02232">
    <property type="entry name" value="cupin_ARD"/>
    <property type="match status" value="1"/>
</dbReference>
<feature type="binding site" evidence="9">
    <location>
        <position position="96"/>
    </location>
    <ligand>
        <name>Ni(2+)</name>
        <dbReference type="ChEBI" id="CHEBI:49786"/>
    </ligand>
</feature>
<keyword evidence="4 9" id="KW-0479">Metal-binding</keyword>
<proteinExistence type="inferred from homology"/>
<comment type="pathway">
    <text evidence="9">Amino-acid biosynthesis; L-methionine biosynthesis via salvage pathway; L-methionine from S-methyl-5-thio-alpha-D-ribose 1-phosphate: step 5/6.</text>
</comment>
<dbReference type="PANTHER" id="PTHR23418:SF0">
    <property type="entry name" value="ACIREDUCTONE DIOXYGENASE"/>
    <property type="match status" value="1"/>
</dbReference>
<sequence>MSLLTVHPENRPEDVEIIREPEAIAQKLWEIGVLFERWTADQELLPDADQESIISAYRPSIDRLIDRYEFRSVDVINVRPDLPQKAELRAKFLSEHTHDDFEVRFFVDGKGLFYLHPDDRVYILLCEQGDLISVPAHIRHWFDMGENPDLKAIRLFTSPEGWIAQFTGSKIAEAFPKLEQYLAQYV</sequence>
<keyword evidence="7 9" id="KW-0408">Iron</keyword>
<comment type="caution">
    <text evidence="9">Lacks conserved residue(s) required for the propagation of feature annotation.</text>
</comment>
<gene>
    <name evidence="9" type="primary">mtnD</name>
    <name evidence="10" type="ORF">sS8_2502</name>
</gene>
<evidence type="ECO:0000256" key="2">
    <source>
        <dbReference type="ARBA" id="ARBA00022596"/>
    </source>
</evidence>
<evidence type="ECO:0000256" key="1">
    <source>
        <dbReference type="ARBA" id="ARBA00000428"/>
    </source>
</evidence>
<dbReference type="InterPro" id="IPR004313">
    <property type="entry name" value="ARD"/>
</dbReference>
<dbReference type="Pfam" id="PF03079">
    <property type="entry name" value="ARD"/>
    <property type="match status" value="1"/>
</dbReference>
<dbReference type="GO" id="GO:0010308">
    <property type="term" value="F:acireductone dioxygenase (Ni2+-requiring) activity"/>
    <property type="evidence" value="ECO:0007669"/>
    <property type="project" value="UniProtKB-UniRule"/>
</dbReference>
<dbReference type="GO" id="GO:0019284">
    <property type="term" value="P:L-methionine salvage from S-adenosylmethionine"/>
    <property type="evidence" value="ECO:0007669"/>
    <property type="project" value="InterPro"/>
</dbReference>
<feature type="binding site" evidence="9">
    <location>
        <position position="96"/>
    </location>
    <ligand>
        <name>Fe(2+)</name>
        <dbReference type="ChEBI" id="CHEBI:29033"/>
    </ligand>
</feature>
<dbReference type="AlphaFoldDB" id="A0A250KSF9"/>
<dbReference type="PANTHER" id="PTHR23418">
    <property type="entry name" value="ACIREDUCTONE DIOXYGENASE"/>
    <property type="match status" value="1"/>
</dbReference>
<comment type="subunit">
    <text evidence="9">Monomer.</text>
</comment>
<feature type="binding site" evidence="9">
    <location>
        <position position="140"/>
    </location>
    <ligand>
        <name>Fe(2+)</name>
        <dbReference type="ChEBI" id="CHEBI:29033"/>
    </ligand>
</feature>
<feature type="binding site" evidence="9">
    <location>
        <position position="102"/>
    </location>
    <ligand>
        <name>Ni(2+)</name>
        <dbReference type="ChEBI" id="CHEBI:49786"/>
    </ligand>
</feature>